<protein>
    <submittedName>
        <fullName evidence="2">4-oxalocrotonate tautomerase</fullName>
    </submittedName>
</protein>
<dbReference type="Pfam" id="PF14832">
    <property type="entry name" value="Tautomerase_3"/>
    <property type="match status" value="1"/>
</dbReference>
<dbReference type="InterPro" id="IPR028116">
    <property type="entry name" value="Cis-CaaD-like"/>
</dbReference>
<reference evidence="2 3" key="1">
    <citation type="submission" date="2018-09" db="EMBL/GenBank/DDBJ databases">
        <title>Genome sequencing of Nocardioides immobilis CCTCC AB 2017083 for comparison to Nocardioides silvaticus.</title>
        <authorList>
            <person name="Li C."/>
            <person name="Wang G."/>
        </authorList>
    </citation>
    <scope>NUCLEOTIDE SEQUENCE [LARGE SCALE GENOMIC DNA]</scope>
    <source>
        <strain evidence="2 3">CCTCC AB 2017083</strain>
    </source>
</reference>
<organism evidence="2 3">
    <name type="scientific">Nocardioides immobilis</name>
    <dbReference type="NCBI Taxonomy" id="2049295"/>
    <lineage>
        <taxon>Bacteria</taxon>
        <taxon>Bacillati</taxon>
        <taxon>Actinomycetota</taxon>
        <taxon>Actinomycetes</taxon>
        <taxon>Propionibacteriales</taxon>
        <taxon>Nocardioidaceae</taxon>
        <taxon>Nocardioides</taxon>
    </lineage>
</organism>
<dbReference type="Gene3D" id="3.30.429.10">
    <property type="entry name" value="Macrophage Migration Inhibitory Factor"/>
    <property type="match status" value="1"/>
</dbReference>
<sequence>MPYWEIFTPENAYTEEDKRQLSKDLTKVYVDFVNLPEFYVVIRFHEMPENTMYVGGEPKNNFVRMVVDHIARQMDDPEFRKLAMSVFEATIAPYVRDRGYDWEIHFDETPIDLWRVQGLMAPPENSEMEKLWAKENRPIPYDEETMLPLEPVPAP</sequence>
<comment type="caution">
    <text evidence="2">The sequence shown here is derived from an EMBL/GenBank/DDBJ whole genome shotgun (WGS) entry which is preliminary data.</text>
</comment>
<dbReference type="AlphaFoldDB" id="A0A417Y182"/>
<dbReference type="SUPFAM" id="SSF55331">
    <property type="entry name" value="Tautomerase/MIF"/>
    <property type="match status" value="1"/>
</dbReference>
<dbReference type="InterPro" id="IPR014347">
    <property type="entry name" value="Tautomerase/MIF_sf"/>
</dbReference>
<evidence type="ECO:0000259" key="1">
    <source>
        <dbReference type="Pfam" id="PF14832"/>
    </source>
</evidence>
<gene>
    <name evidence="2" type="ORF">D0Z08_15285</name>
</gene>
<dbReference type="Proteomes" id="UP000283644">
    <property type="component" value="Unassembled WGS sequence"/>
</dbReference>
<evidence type="ECO:0000313" key="2">
    <source>
        <dbReference type="EMBL" id="RHW26314.1"/>
    </source>
</evidence>
<name>A0A417Y182_9ACTN</name>
<proteinExistence type="predicted"/>
<evidence type="ECO:0000313" key="3">
    <source>
        <dbReference type="Proteomes" id="UP000283644"/>
    </source>
</evidence>
<dbReference type="EMBL" id="QXGH01000018">
    <property type="protein sequence ID" value="RHW26314.1"/>
    <property type="molecule type" value="Genomic_DNA"/>
</dbReference>
<accession>A0A417Y182</accession>
<feature type="domain" description="Tautomerase cis-CaaD-like" evidence="1">
    <location>
        <begin position="1"/>
        <end position="137"/>
    </location>
</feature>
<keyword evidence="3" id="KW-1185">Reference proteome</keyword>
<dbReference type="OrthoDB" id="7595039at2"/>
<dbReference type="RefSeq" id="WP_118926100.1">
    <property type="nucleotide sequence ID" value="NZ_QXGH01000018.1"/>
</dbReference>